<dbReference type="EMBL" id="VIBQ01000047">
    <property type="protein sequence ID" value="KAB8486522.1"/>
    <property type="molecule type" value="Genomic_DNA"/>
</dbReference>
<keyword evidence="3" id="KW-1185">Reference proteome</keyword>
<organism evidence="2 3">
    <name type="scientific">Carpinus fangiana</name>
    <dbReference type="NCBI Taxonomy" id="176857"/>
    <lineage>
        <taxon>Eukaryota</taxon>
        <taxon>Viridiplantae</taxon>
        <taxon>Streptophyta</taxon>
        <taxon>Embryophyta</taxon>
        <taxon>Tracheophyta</taxon>
        <taxon>Spermatophyta</taxon>
        <taxon>Magnoliopsida</taxon>
        <taxon>eudicotyledons</taxon>
        <taxon>Gunneridae</taxon>
        <taxon>Pentapetalae</taxon>
        <taxon>rosids</taxon>
        <taxon>fabids</taxon>
        <taxon>Fagales</taxon>
        <taxon>Betulaceae</taxon>
        <taxon>Carpinus</taxon>
    </lineage>
</organism>
<dbReference type="Proteomes" id="UP000327013">
    <property type="component" value="Unassembled WGS sequence"/>
</dbReference>
<proteinExistence type="predicted"/>
<dbReference type="AlphaFoldDB" id="A0A5N6L1S9"/>
<protein>
    <submittedName>
        <fullName evidence="2">Uncharacterized protein</fullName>
    </submittedName>
</protein>
<evidence type="ECO:0000313" key="2">
    <source>
        <dbReference type="EMBL" id="KAB8486522.1"/>
    </source>
</evidence>
<accession>A0A5N6L1S9</accession>
<evidence type="ECO:0000256" key="1">
    <source>
        <dbReference type="SAM" id="MobiDB-lite"/>
    </source>
</evidence>
<evidence type="ECO:0000313" key="3">
    <source>
        <dbReference type="Proteomes" id="UP000327013"/>
    </source>
</evidence>
<name>A0A5N6L1S9_9ROSI</name>
<sequence length="124" mass="13710">MEYRSSSSTQQNHMMTCSYIGSIISSDQNLVMPQGGRARDRKEESPPSLPQSGDQNLVKQLKSECSDHQPAHSMAETLPSKSRSERSHQPALSVAQTSNTPILGCSSHLTHISYSEYRLSISLF</sequence>
<comment type="caution">
    <text evidence="2">The sequence shown here is derived from an EMBL/GenBank/DDBJ whole genome shotgun (WGS) entry which is preliminary data.</text>
</comment>
<feature type="compositionally biased region" description="Basic and acidic residues" evidence="1">
    <location>
        <begin position="61"/>
        <end position="70"/>
    </location>
</feature>
<reference evidence="2 3" key="1">
    <citation type="submission" date="2019-06" db="EMBL/GenBank/DDBJ databases">
        <title>A chromosomal-level reference genome of Carpinus fangiana (Coryloideae, Betulaceae).</title>
        <authorList>
            <person name="Yang X."/>
            <person name="Wang Z."/>
            <person name="Zhang L."/>
            <person name="Hao G."/>
            <person name="Liu J."/>
            <person name="Yang Y."/>
        </authorList>
    </citation>
    <scope>NUCLEOTIDE SEQUENCE [LARGE SCALE GENOMIC DNA]</scope>
    <source>
        <strain evidence="2">Cfa_2016G</strain>
        <tissue evidence="2">Leaf</tissue>
    </source>
</reference>
<feature type="region of interest" description="Disordered" evidence="1">
    <location>
        <begin position="28"/>
        <end position="99"/>
    </location>
</feature>
<gene>
    <name evidence="2" type="ORF">FH972_025360</name>
</gene>